<accession>A0A1J5SBG1</accession>
<dbReference type="Gene3D" id="3.90.50.10">
    <property type="entry name" value="Photosynthetic Reaction Center, subunit H, domain 2"/>
    <property type="match status" value="2"/>
</dbReference>
<protein>
    <submittedName>
        <fullName evidence="2">PRC-barrel domain protein</fullName>
    </submittedName>
</protein>
<comment type="caution">
    <text evidence="2">The sequence shown here is derived from an EMBL/GenBank/DDBJ whole genome shotgun (WGS) entry which is preliminary data.</text>
</comment>
<evidence type="ECO:0000259" key="1">
    <source>
        <dbReference type="Pfam" id="PF05239"/>
    </source>
</evidence>
<sequence>MQRNINELFGNKLTASDGDIGHVKDFYFDDQTWVVRYLIVNTGSWLSGRQVLLSPHAFGRLNRTGKNLSVALTRKQIEASPSIDSHKPVSRQFEIDYYRYYGWPPYWSGTAMWGLGGFPVVMLPSKDQALAQRKYHHRDDKHLQSMKAIKGYPIMATDGKVGSFSSFMLDEKSWAISAMVADTGKWYSDKELLIAPENLERIGYEESKVFVKLTKAGIRKAAETALSTAGV</sequence>
<organism evidence="2">
    <name type="scientific">mine drainage metagenome</name>
    <dbReference type="NCBI Taxonomy" id="410659"/>
    <lineage>
        <taxon>unclassified sequences</taxon>
        <taxon>metagenomes</taxon>
        <taxon>ecological metagenomes</taxon>
    </lineage>
</organism>
<dbReference type="SUPFAM" id="SSF50346">
    <property type="entry name" value="PRC-barrel domain"/>
    <property type="match status" value="2"/>
</dbReference>
<reference evidence="2" key="1">
    <citation type="submission" date="2016-10" db="EMBL/GenBank/DDBJ databases">
        <title>Sequence of Gallionella enrichment culture.</title>
        <authorList>
            <person name="Poehlein A."/>
            <person name="Muehling M."/>
            <person name="Daniel R."/>
        </authorList>
    </citation>
    <scope>NUCLEOTIDE SEQUENCE</scope>
</reference>
<dbReference type="InterPro" id="IPR027275">
    <property type="entry name" value="PRC-brl_dom"/>
</dbReference>
<name>A0A1J5SBG1_9ZZZZ</name>
<dbReference type="Pfam" id="PF05239">
    <property type="entry name" value="PRC"/>
    <property type="match status" value="1"/>
</dbReference>
<dbReference type="AlphaFoldDB" id="A0A1J5SBG1"/>
<dbReference type="InterPro" id="IPR014747">
    <property type="entry name" value="Bac_photo_RC_H_C"/>
</dbReference>
<dbReference type="GO" id="GO:0019684">
    <property type="term" value="P:photosynthesis, light reaction"/>
    <property type="evidence" value="ECO:0007669"/>
    <property type="project" value="InterPro"/>
</dbReference>
<feature type="domain" description="PRC-barrel" evidence="1">
    <location>
        <begin position="5"/>
        <end position="54"/>
    </location>
</feature>
<dbReference type="GO" id="GO:0030077">
    <property type="term" value="C:plasma membrane light-harvesting complex"/>
    <property type="evidence" value="ECO:0007669"/>
    <property type="project" value="InterPro"/>
</dbReference>
<evidence type="ECO:0000313" key="2">
    <source>
        <dbReference type="EMBL" id="OIR01541.1"/>
    </source>
</evidence>
<proteinExistence type="predicted"/>
<dbReference type="EMBL" id="MLJW01000083">
    <property type="protein sequence ID" value="OIR01541.1"/>
    <property type="molecule type" value="Genomic_DNA"/>
</dbReference>
<gene>
    <name evidence="2" type="ORF">GALL_164430</name>
</gene>
<dbReference type="InterPro" id="IPR011033">
    <property type="entry name" value="PRC_barrel-like_sf"/>
</dbReference>